<name>B6FY13_PEPHT</name>
<sequence length="405" mass="44944">MKYVIIGVGAAGITAAEELRKLDKCSEITMVSEDQFVHSRCMLHKYISHERDEKTLNFTREDFFEVNNIDWKKVGVDKIDTANKEVVLLDGDVVKYDKLLIATGANSFIPPVGDFRKASNVFGLRHLRDAQAIDKMAEKSEKILIVGSGLVGLDAAHGLLERGKDVTIVEMAPSILPVQLNLHAAEEYQRKFEEAGAKFYLGCKADKAECSEDGKIHAVTFDTGETVACDMIIVAAGVRPAVGFLEGSNVEVDRGIVVDDFMKTSVDDVYAAGDVAGLSGIWPNAMKQGKTAARNMTGMAEKYEDRFAMKNTMNFYGLVTLCLGNIREEEGDKVVEQEDSKNYKKAVVRDGKLKGILLQGDISHAGIWQYIIKNEIDVDFKENIFDITFADFYGTGERGKYIWNY</sequence>
<evidence type="ECO:0000313" key="7">
    <source>
        <dbReference type="Proteomes" id="UP000003178"/>
    </source>
</evidence>
<dbReference type="eggNOG" id="COG1251">
    <property type="taxonomic scope" value="Bacteria"/>
</dbReference>
<keyword evidence="2" id="KW-0285">Flavoprotein</keyword>
<dbReference type="STRING" id="500633.CLOHIR_00764"/>
<dbReference type="OrthoDB" id="9807946at2"/>
<protein>
    <submittedName>
        <fullName evidence="6">Nitrate reductase, NADH oxidase subunit</fullName>
    </submittedName>
</protein>
<evidence type="ECO:0000256" key="3">
    <source>
        <dbReference type="ARBA" id="ARBA00022827"/>
    </source>
</evidence>
<dbReference type="InterPro" id="IPR016156">
    <property type="entry name" value="FAD/NAD-linked_Rdtase_dimer_sf"/>
</dbReference>
<evidence type="ECO:0000259" key="5">
    <source>
        <dbReference type="Pfam" id="PF18267"/>
    </source>
</evidence>
<dbReference type="PANTHER" id="PTHR43429">
    <property type="entry name" value="PYRIDINE NUCLEOTIDE-DISULFIDE OXIDOREDUCTASE DOMAIN-CONTAINING"/>
    <property type="match status" value="1"/>
</dbReference>
<proteinExistence type="predicted"/>
<dbReference type="Proteomes" id="UP000003178">
    <property type="component" value="Unassembled WGS sequence"/>
</dbReference>
<organism evidence="6 7">
    <name type="scientific">Peptacetobacter hiranonis (strain DSM 13275 / JCM 10541 / KCTC 15199 / TO-931)</name>
    <name type="common">Clostridium hiranonis</name>
    <dbReference type="NCBI Taxonomy" id="500633"/>
    <lineage>
        <taxon>Bacteria</taxon>
        <taxon>Bacillati</taxon>
        <taxon>Bacillota</taxon>
        <taxon>Clostridia</taxon>
        <taxon>Peptostreptococcales</taxon>
        <taxon>Peptostreptococcaceae</taxon>
        <taxon>Peptacetobacter</taxon>
    </lineage>
</organism>
<dbReference type="EMBL" id="ABWP01000030">
    <property type="protein sequence ID" value="EEA85560.1"/>
    <property type="molecule type" value="Genomic_DNA"/>
</dbReference>
<dbReference type="AlphaFoldDB" id="B6FY13"/>
<dbReference type="GO" id="GO:0016491">
    <property type="term" value="F:oxidoreductase activity"/>
    <property type="evidence" value="ECO:0007669"/>
    <property type="project" value="InterPro"/>
</dbReference>
<evidence type="ECO:0000256" key="1">
    <source>
        <dbReference type="ARBA" id="ARBA00001974"/>
    </source>
</evidence>
<comment type="cofactor">
    <cofactor evidence="1">
        <name>FAD</name>
        <dbReference type="ChEBI" id="CHEBI:57692"/>
    </cofactor>
</comment>
<dbReference type="PANTHER" id="PTHR43429:SF3">
    <property type="entry name" value="NITRITE REDUCTASE [NAD(P)H]"/>
    <property type="match status" value="1"/>
</dbReference>
<reference evidence="6 7" key="1">
    <citation type="submission" date="2008-09" db="EMBL/GenBank/DDBJ databases">
        <authorList>
            <person name="Fulton L."/>
            <person name="Clifton S."/>
            <person name="Fulton B."/>
            <person name="Xu J."/>
            <person name="Minx P."/>
            <person name="Pepin K.H."/>
            <person name="Johnson M."/>
            <person name="Thiruvilangam P."/>
            <person name="Bhonagiri V."/>
            <person name="Nash W.E."/>
            <person name="Mardis E.R."/>
            <person name="Wilson R.K."/>
        </authorList>
    </citation>
    <scope>NUCLEOTIDE SEQUENCE [LARGE SCALE GENOMIC DNA]</scope>
    <source>
        <strain evidence="6 7">DSM 13275</strain>
    </source>
</reference>
<evidence type="ECO:0000259" key="4">
    <source>
        <dbReference type="Pfam" id="PF07992"/>
    </source>
</evidence>
<feature type="domain" description="NADH-rubredoxin oxidoreductase C-terminal" evidence="5">
    <location>
        <begin position="311"/>
        <end position="375"/>
    </location>
</feature>
<comment type="caution">
    <text evidence="6">The sequence shown here is derived from an EMBL/GenBank/DDBJ whole genome shotgun (WGS) entry which is preliminary data.</text>
</comment>
<keyword evidence="7" id="KW-1185">Reference proteome</keyword>
<dbReference type="Pfam" id="PF18267">
    <property type="entry name" value="Rubredoxin_C"/>
    <property type="match status" value="1"/>
</dbReference>
<dbReference type="SUPFAM" id="SSF51905">
    <property type="entry name" value="FAD/NAD(P)-binding domain"/>
    <property type="match status" value="1"/>
</dbReference>
<dbReference type="PRINTS" id="PR00368">
    <property type="entry name" value="FADPNR"/>
</dbReference>
<gene>
    <name evidence="6" type="primary">narC</name>
    <name evidence="6" type="ORF">CLOHIR_00764</name>
</gene>
<dbReference type="InterPro" id="IPR050260">
    <property type="entry name" value="FAD-bd_OxRdtase"/>
</dbReference>
<feature type="domain" description="FAD/NAD(P)-binding" evidence="4">
    <location>
        <begin position="1"/>
        <end position="289"/>
    </location>
</feature>
<dbReference type="Gene3D" id="3.30.390.30">
    <property type="match status" value="1"/>
</dbReference>
<evidence type="ECO:0000313" key="6">
    <source>
        <dbReference type="EMBL" id="EEA85560.1"/>
    </source>
</evidence>
<dbReference type="RefSeq" id="WP_006439676.1">
    <property type="nucleotide sequence ID" value="NZ_DS995356.1"/>
</dbReference>
<dbReference type="Gene3D" id="3.50.50.60">
    <property type="entry name" value="FAD/NAD(P)-binding domain"/>
    <property type="match status" value="2"/>
</dbReference>
<accession>B6FY13</accession>
<dbReference type="HOGENOM" id="CLU_003291_4_4_9"/>
<dbReference type="PRINTS" id="PR00411">
    <property type="entry name" value="PNDRDTASEI"/>
</dbReference>
<dbReference type="InterPro" id="IPR041575">
    <property type="entry name" value="Rubredoxin_C"/>
</dbReference>
<evidence type="ECO:0000256" key="2">
    <source>
        <dbReference type="ARBA" id="ARBA00022630"/>
    </source>
</evidence>
<dbReference type="InterPro" id="IPR036188">
    <property type="entry name" value="FAD/NAD-bd_sf"/>
</dbReference>
<dbReference type="Pfam" id="PF07992">
    <property type="entry name" value="Pyr_redox_2"/>
    <property type="match status" value="1"/>
</dbReference>
<reference evidence="6 7" key="2">
    <citation type="submission" date="2008-10" db="EMBL/GenBank/DDBJ databases">
        <title>Draft genome sequence of Clostridium hiranonis (DSM 13275).</title>
        <authorList>
            <person name="Sudarsanam P."/>
            <person name="Ley R."/>
            <person name="Guruge J."/>
            <person name="Turnbaugh P.J."/>
            <person name="Mahowald M."/>
            <person name="Liep D."/>
            <person name="Gordon J."/>
        </authorList>
    </citation>
    <scope>NUCLEOTIDE SEQUENCE [LARGE SCALE GENOMIC DNA]</scope>
    <source>
        <strain evidence="6 7">DSM 13275</strain>
    </source>
</reference>
<dbReference type="InterPro" id="IPR023753">
    <property type="entry name" value="FAD/NAD-binding_dom"/>
</dbReference>
<keyword evidence="3" id="KW-0274">FAD</keyword>